<dbReference type="Proteomes" id="UP000236311">
    <property type="component" value="Unassembled WGS sequence"/>
</dbReference>
<dbReference type="AlphaFoldDB" id="A0A2K4ZA79"/>
<dbReference type="RefSeq" id="WP_103237514.1">
    <property type="nucleotide sequence ID" value="NZ_JANJZD010000008.1"/>
</dbReference>
<dbReference type="EMBL" id="OFSM01000001">
    <property type="protein sequence ID" value="SOY27374.1"/>
    <property type="molecule type" value="Genomic_DNA"/>
</dbReference>
<protein>
    <submittedName>
        <fullName evidence="1">Uncharacterized protein</fullName>
    </submittedName>
</protein>
<dbReference type="OrthoDB" id="1911268at2"/>
<organism evidence="1 2">
    <name type="scientific">Acetatifactor muris</name>
    <dbReference type="NCBI Taxonomy" id="879566"/>
    <lineage>
        <taxon>Bacteria</taxon>
        <taxon>Bacillati</taxon>
        <taxon>Bacillota</taxon>
        <taxon>Clostridia</taxon>
        <taxon>Lachnospirales</taxon>
        <taxon>Lachnospiraceae</taxon>
        <taxon>Acetatifactor</taxon>
    </lineage>
</organism>
<accession>A0A2K4ZA79</accession>
<name>A0A2K4ZA79_9FIRM</name>
<keyword evidence="2" id="KW-1185">Reference proteome</keyword>
<sequence length="320" mass="37708">MEKFVYLLYGNAYEACINNAIEQNSHAYAFMPFKNTLTEKLHILHNARPLNEKNELPFKTIWFKRALKGMDLQREDEIYFLLYESFHLSYSRGFLKYLRRNYPKAKLCFMYLNPVTKLVWGKVQKVSDCLDAVITFNEKDAKQFDLLLCQNQPYKLPICKDESIPVSDVFFIGADKGRLPKLISIYEKLTRAGLKCDFHIVGVPEEKQLYSDDIVYNKKIPYSEVLARVYATRCVLEVLQKNEDYISIRTLEALQYHRKLLTESKGLKKTDYYNPKIIQIFDAPEYINTDFVKEEVEDSQYTDVYPGNAQEFHDYLIIHI</sequence>
<gene>
    <name evidence="1" type="ORF">AMURIS_00078</name>
</gene>
<evidence type="ECO:0000313" key="1">
    <source>
        <dbReference type="EMBL" id="SOY27374.1"/>
    </source>
</evidence>
<evidence type="ECO:0000313" key="2">
    <source>
        <dbReference type="Proteomes" id="UP000236311"/>
    </source>
</evidence>
<reference evidence="1 2" key="1">
    <citation type="submission" date="2018-01" db="EMBL/GenBank/DDBJ databases">
        <authorList>
            <person name="Gaut B.S."/>
            <person name="Morton B.R."/>
            <person name="Clegg M.T."/>
            <person name="Duvall M.R."/>
        </authorList>
    </citation>
    <scope>NUCLEOTIDE SEQUENCE [LARGE SCALE GENOMIC DNA]</scope>
    <source>
        <strain evidence="1">GP69</strain>
    </source>
</reference>
<proteinExistence type="predicted"/>